<reference evidence="1" key="1">
    <citation type="submission" date="2021-05" db="EMBL/GenBank/DDBJ databases">
        <authorList>
            <person name="Pan Q."/>
            <person name="Jouanno E."/>
            <person name="Zahm M."/>
            <person name="Klopp C."/>
            <person name="Cabau C."/>
            <person name="Louis A."/>
            <person name="Berthelot C."/>
            <person name="Parey E."/>
            <person name="Roest Crollius H."/>
            <person name="Montfort J."/>
            <person name="Robinson-Rechavi M."/>
            <person name="Bouchez O."/>
            <person name="Lampietro C."/>
            <person name="Lopez Roques C."/>
            <person name="Donnadieu C."/>
            <person name="Postlethwait J."/>
            <person name="Bobe J."/>
            <person name="Dillon D."/>
            <person name="Chandos A."/>
            <person name="von Hippel F."/>
            <person name="Guiguen Y."/>
        </authorList>
    </citation>
    <scope>NUCLEOTIDE SEQUENCE</scope>
    <source>
        <strain evidence="1">YG-Jan2019</strain>
    </source>
</reference>
<keyword evidence="2" id="KW-1185">Reference proteome</keyword>
<proteinExistence type="predicted"/>
<protein>
    <submittedName>
        <fullName evidence="1">Uncharacterized protein</fullName>
    </submittedName>
</protein>
<name>A0ACC2G9A5_DALPE</name>
<sequence length="146" mass="15751">MKTYRPRNGLYHTRACHTTPVPVTTAAFCRPFSITLDEIISSHGIVCVGRFKRTAWRTAVSCHLLKSCRRLVVPKNGGVNGQQTAQTDAKRACASDVTSLTIGGSGGTHSARDLRHGRDTGRVPSAWRLSAHALPPLDIREASGCS</sequence>
<accession>A0ACC2G9A5</accession>
<gene>
    <name evidence="1" type="ORF">DPEC_G00202410</name>
</gene>
<organism evidence="1 2">
    <name type="scientific">Dallia pectoralis</name>
    <name type="common">Alaska blackfish</name>
    <dbReference type="NCBI Taxonomy" id="75939"/>
    <lineage>
        <taxon>Eukaryota</taxon>
        <taxon>Metazoa</taxon>
        <taxon>Chordata</taxon>
        <taxon>Craniata</taxon>
        <taxon>Vertebrata</taxon>
        <taxon>Euteleostomi</taxon>
        <taxon>Actinopterygii</taxon>
        <taxon>Neopterygii</taxon>
        <taxon>Teleostei</taxon>
        <taxon>Protacanthopterygii</taxon>
        <taxon>Esociformes</taxon>
        <taxon>Umbridae</taxon>
        <taxon>Dallia</taxon>
    </lineage>
</organism>
<dbReference type="EMBL" id="CM055743">
    <property type="protein sequence ID" value="KAJ8000204.1"/>
    <property type="molecule type" value="Genomic_DNA"/>
</dbReference>
<evidence type="ECO:0000313" key="1">
    <source>
        <dbReference type="EMBL" id="KAJ8000204.1"/>
    </source>
</evidence>
<dbReference type="Proteomes" id="UP001157502">
    <property type="component" value="Chromosome 16"/>
</dbReference>
<evidence type="ECO:0000313" key="2">
    <source>
        <dbReference type="Proteomes" id="UP001157502"/>
    </source>
</evidence>
<comment type="caution">
    <text evidence="1">The sequence shown here is derived from an EMBL/GenBank/DDBJ whole genome shotgun (WGS) entry which is preliminary data.</text>
</comment>